<dbReference type="AlphaFoldDB" id="A0A8S3JTZ5"/>
<name>A0A8S3JTZ5_9BILA</name>
<dbReference type="EMBL" id="CAJOBI010350085">
    <property type="protein sequence ID" value="CAF5220632.1"/>
    <property type="molecule type" value="Genomic_DNA"/>
</dbReference>
<protein>
    <submittedName>
        <fullName evidence="1">Uncharacterized protein</fullName>
    </submittedName>
</protein>
<accession>A0A8S3JTZ5</accession>
<comment type="caution">
    <text evidence="1">The sequence shown here is derived from an EMBL/GenBank/DDBJ whole genome shotgun (WGS) entry which is preliminary data.</text>
</comment>
<gene>
    <name evidence="1" type="ORF">SMN809_LOCUS81984</name>
</gene>
<evidence type="ECO:0000313" key="1">
    <source>
        <dbReference type="EMBL" id="CAF5220632.1"/>
    </source>
</evidence>
<feature type="non-terminal residue" evidence="1">
    <location>
        <position position="1"/>
    </location>
</feature>
<sequence>NEELDESSLAVIEAGTLPARPGVVVVCANGFSIASSRESTIGGVITIISSF</sequence>
<reference evidence="1" key="1">
    <citation type="submission" date="2021-02" db="EMBL/GenBank/DDBJ databases">
        <authorList>
            <person name="Nowell W R."/>
        </authorList>
    </citation>
    <scope>NUCLEOTIDE SEQUENCE</scope>
</reference>
<evidence type="ECO:0000313" key="2">
    <source>
        <dbReference type="Proteomes" id="UP000676336"/>
    </source>
</evidence>
<organism evidence="1 2">
    <name type="scientific">Rotaria magnacalcarata</name>
    <dbReference type="NCBI Taxonomy" id="392030"/>
    <lineage>
        <taxon>Eukaryota</taxon>
        <taxon>Metazoa</taxon>
        <taxon>Spiralia</taxon>
        <taxon>Gnathifera</taxon>
        <taxon>Rotifera</taxon>
        <taxon>Eurotatoria</taxon>
        <taxon>Bdelloidea</taxon>
        <taxon>Philodinida</taxon>
        <taxon>Philodinidae</taxon>
        <taxon>Rotaria</taxon>
    </lineage>
</organism>
<dbReference type="Proteomes" id="UP000676336">
    <property type="component" value="Unassembled WGS sequence"/>
</dbReference>
<proteinExistence type="predicted"/>